<dbReference type="EMBL" id="JANARS010000010">
    <property type="protein sequence ID" value="MCP3423943.1"/>
    <property type="molecule type" value="Genomic_DNA"/>
</dbReference>
<evidence type="ECO:0000256" key="2">
    <source>
        <dbReference type="ARBA" id="ARBA00023315"/>
    </source>
</evidence>
<dbReference type="CDD" id="cd04301">
    <property type="entry name" value="NAT_SF"/>
    <property type="match status" value="1"/>
</dbReference>
<feature type="domain" description="N-acetyltransferase" evidence="3">
    <location>
        <begin position="1"/>
        <end position="160"/>
    </location>
</feature>
<comment type="caution">
    <text evidence="4">The sequence shown here is derived from an EMBL/GenBank/DDBJ whole genome shotgun (WGS) entry which is preliminary data.</text>
</comment>
<dbReference type="PROSITE" id="PS51186">
    <property type="entry name" value="GNAT"/>
    <property type="match status" value="1"/>
</dbReference>
<dbReference type="InterPro" id="IPR016181">
    <property type="entry name" value="Acyl_CoA_acyltransferase"/>
</dbReference>
<dbReference type="Gene3D" id="3.40.630.30">
    <property type="match status" value="1"/>
</dbReference>
<accession>A0ABT1L1P8</accession>
<evidence type="ECO:0000313" key="4">
    <source>
        <dbReference type="EMBL" id="MCP3423943.1"/>
    </source>
</evidence>
<name>A0ABT1L1P8_9ACTN</name>
<dbReference type="Proteomes" id="UP001204524">
    <property type="component" value="Unassembled WGS sequence"/>
</dbReference>
<keyword evidence="2" id="KW-0012">Acyltransferase</keyword>
<dbReference type="SUPFAM" id="SSF55729">
    <property type="entry name" value="Acyl-CoA N-acyltransferases (Nat)"/>
    <property type="match status" value="1"/>
</dbReference>
<dbReference type="PANTHER" id="PTHR43072:SF23">
    <property type="entry name" value="UPF0039 PROTEIN C11D3.02C"/>
    <property type="match status" value="1"/>
</dbReference>
<dbReference type="Pfam" id="PF00583">
    <property type="entry name" value="Acetyltransf_1"/>
    <property type="match status" value="1"/>
</dbReference>
<sequence>MRIREAVRADLPVVAGIYEREAREGHATFDVEGRPMDLWQEKLDATGDHFLVAEENGVVMGWASSAVFRPKPAYVHTRETTVYVAPQAQGRGVGRALYEDLLARLGDEGVRVVVAGVALPNPGSLALHAACGFEEVGVMRQVGRKFDRWIDLAWLQKVLE</sequence>
<dbReference type="PANTHER" id="PTHR43072">
    <property type="entry name" value="N-ACETYLTRANSFERASE"/>
    <property type="match status" value="1"/>
</dbReference>
<dbReference type="RefSeq" id="WP_254183105.1">
    <property type="nucleotide sequence ID" value="NZ_JANARS010000010.1"/>
</dbReference>
<proteinExistence type="predicted"/>
<keyword evidence="1" id="KW-0808">Transferase</keyword>
<evidence type="ECO:0000256" key="1">
    <source>
        <dbReference type="ARBA" id="ARBA00022679"/>
    </source>
</evidence>
<keyword evidence="5" id="KW-1185">Reference proteome</keyword>
<evidence type="ECO:0000259" key="3">
    <source>
        <dbReference type="PROSITE" id="PS51186"/>
    </source>
</evidence>
<evidence type="ECO:0000313" key="5">
    <source>
        <dbReference type="Proteomes" id="UP001204524"/>
    </source>
</evidence>
<dbReference type="InterPro" id="IPR000182">
    <property type="entry name" value="GNAT_dom"/>
</dbReference>
<protein>
    <submittedName>
        <fullName evidence="4">GNAT family N-acetyltransferase</fullName>
    </submittedName>
</protein>
<gene>
    <name evidence="4" type="ORF">NCI01_19220</name>
</gene>
<reference evidence="4 5" key="1">
    <citation type="submission" date="2022-06" db="EMBL/GenBank/DDBJ databases">
        <authorList>
            <person name="So Y."/>
        </authorList>
    </citation>
    <scope>NUCLEOTIDE SEQUENCE [LARGE SCALE GENOMIC DNA]</scope>
    <source>
        <strain evidence="4 5">STR3</strain>
    </source>
</reference>
<organism evidence="4 5">
    <name type="scientific">Nocardioides pinisoli</name>
    <dbReference type="NCBI Taxonomy" id="2950279"/>
    <lineage>
        <taxon>Bacteria</taxon>
        <taxon>Bacillati</taxon>
        <taxon>Actinomycetota</taxon>
        <taxon>Actinomycetes</taxon>
        <taxon>Propionibacteriales</taxon>
        <taxon>Nocardioidaceae</taxon>
        <taxon>Nocardioides</taxon>
    </lineage>
</organism>